<keyword evidence="2" id="KW-1185">Reference proteome</keyword>
<dbReference type="InterPro" id="IPR036390">
    <property type="entry name" value="WH_DNA-bd_sf"/>
</dbReference>
<name>A0AA39MAK7_9BILA</name>
<evidence type="ECO:0000313" key="1">
    <source>
        <dbReference type="EMBL" id="KAK0427711.1"/>
    </source>
</evidence>
<protein>
    <submittedName>
        <fullName evidence="1">Uncharacterized protein</fullName>
    </submittedName>
</protein>
<reference evidence="1" key="1">
    <citation type="submission" date="2023-06" db="EMBL/GenBank/DDBJ databases">
        <title>Genomic analysis of the entomopathogenic nematode Steinernema hermaphroditum.</title>
        <authorList>
            <person name="Schwarz E.M."/>
            <person name="Heppert J.K."/>
            <person name="Baniya A."/>
            <person name="Schwartz H.T."/>
            <person name="Tan C.-H."/>
            <person name="Antoshechkin I."/>
            <person name="Sternberg P.W."/>
            <person name="Goodrich-Blair H."/>
            <person name="Dillman A.R."/>
        </authorList>
    </citation>
    <scope>NUCLEOTIDE SEQUENCE</scope>
    <source>
        <strain evidence="1">PS9179</strain>
        <tissue evidence="1">Whole animal</tissue>
    </source>
</reference>
<proteinExistence type="predicted"/>
<organism evidence="1 2">
    <name type="scientific">Steinernema hermaphroditum</name>
    <dbReference type="NCBI Taxonomy" id="289476"/>
    <lineage>
        <taxon>Eukaryota</taxon>
        <taxon>Metazoa</taxon>
        <taxon>Ecdysozoa</taxon>
        <taxon>Nematoda</taxon>
        <taxon>Chromadorea</taxon>
        <taxon>Rhabditida</taxon>
        <taxon>Tylenchina</taxon>
        <taxon>Panagrolaimomorpha</taxon>
        <taxon>Strongyloidoidea</taxon>
        <taxon>Steinernematidae</taxon>
        <taxon>Steinernema</taxon>
    </lineage>
</organism>
<dbReference type="EMBL" id="JAUCMV010000001">
    <property type="protein sequence ID" value="KAK0427711.1"/>
    <property type="molecule type" value="Genomic_DNA"/>
</dbReference>
<dbReference type="InterPro" id="IPR036388">
    <property type="entry name" value="WH-like_DNA-bd_sf"/>
</dbReference>
<evidence type="ECO:0000313" key="2">
    <source>
        <dbReference type="Proteomes" id="UP001175271"/>
    </source>
</evidence>
<dbReference type="AlphaFoldDB" id="A0AA39MAK7"/>
<accession>A0AA39MAK7</accession>
<dbReference type="Proteomes" id="UP001175271">
    <property type="component" value="Unassembled WGS sequence"/>
</dbReference>
<comment type="caution">
    <text evidence="1">The sequence shown here is derived from an EMBL/GenBank/DDBJ whole genome shotgun (WGS) entry which is preliminary data.</text>
</comment>
<gene>
    <name evidence="1" type="ORF">QR680_010384</name>
</gene>
<dbReference type="SUPFAM" id="SSF46785">
    <property type="entry name" value="Winged helix' DNA-binding domain"/>
    <property type="match status" value="1"/>
</dbReference>
<dbReference type="Gene3D" id="1.10.10.10">
    <property type="entry name" value="Winged helix-like DNA-binding domain superfamily/Winged helix DNA-binding domain"/>
    <property type="match status" value="1"/>
</dbReference>
<sequence length="92" mass="10820">MAEENKAAQIRKQVEYYFGDLNLVCDELLKSIGRVFVEGGIKEYNGKELDKMTQNDFWLKQAQEQEQLKEQMFDQLARRILRKHEVVAVSVL</sequence>